<dbReference type="GO" id="GO:0005929">
    <property type="term" value="C:cilium"/>
    <property type="evidence" value="ECO:0007669"/>
    <property type="project" value="TreeGrafter"/>
</dbReference>
<dbReference type="Gene3D" id="3.80.10.10">
    <property type="entry name" value="Ribonuclease Inhibitor"/>
    <property type="match status" value="1"/>
</dbReference>
<dbReference type="SMART" id="SM00365">
    <property type="entry name" value="LRR_SD22"/>
    <property type="match status" value="3"/>
</dbReference>
<dbReference type="Pfam" id="PF14580">
    <property type="entry name" value="LRR_9"/>
    <property type="match status" value="1"/>
</dbReference>
<keyword evidence="8" id="KW-0206">Cytoskeleton</keyword>
<dbReference type="PANTHER" id="PTHR45973">
    <property type="entry name" value="PROTEIN PHOSPHATASE 1 REGULATORY SUBUNIT SDS22-RELATED"/>
    <property type="match status" value="1"/>
</dbReference>
<protein>
    <recommendedName>
        <fullName evidence="11">Dynein regulatory complex subunit 3</fullName>
    </recommendedName>
</protein>
<keyword evidence="3" id="KW-0433">Leucine-rich repeat</keyword>
<evidence type="ECO:0000256" key="6">
    <source>
        <dbReference type="ARBA" id="ARBA00023054"/>
    </source>
</evidence>
<evidence type="ECO:0000256" key="7">
    <source>
        <dbReference type="ARBA" id="ARBA00023069"/>
    </source>
</evidence>
<keyword evidence="4" id="KW-0677">Repeat</keyword>
<evidence type="ECO:0000256" key="2">
    <source>
        <dbReference type="ARBA" id="ARBA00022490"/>
    </source>
</evidence>
<accession>A0A3B4B9M8</accession>
<keyword evidence="2" id="KW-0963">Cytoplasm</keyword>
<keyword evidence="6" id="KW-0175">Coiled coil</keyword>
<dbReference type="PANTHER" id="PTHR45973:SF12">
    <property type="entry name" value="DYNEIN REGULATORY COMPLEX SUBUNIT 3"/>
    <property type="match status" value="1"/>
</dbReference>
<dbReference type="SUPFAM" id="SSF52058">
    <property type="entry name" value="L domain-like"/>
    <property type="match status" value="1"/>
</dbReference>
<evidence type="ECO:0000256" key="10">
    <source>
        <dbReference type="ARBA" id="ARBA00038378"/>
    </source>
</evidence>
<dbReference type="PROSITE" id="PS51450">
    <property type="entry name" value="LRR"/>
    <property type="match status" value="3"/>
</dbReference>
<reference evidence="12" key="1">
    <citation type="submission" date="2025-08" db="UniProtKB">
        <authorList>
            <consortium name="Ensembl"/>
        </authorList>
    </citation>
    <scope>IDENTIFICATION</scope>
</reference>
<evidence type="ECO:0000256" key="11">
    <source>
        <dbReference type="ARBA" id="ARBA00040950"/>
    </source>
</evidence>
<reference evidence="12" key="2">
    <citation type="submission" date="2025-09" db="UniProtKB">
        <authorList>
            <consortium name="Ensembl"/>
        </authorList>
    </citation>
    <scope>IDENTIFICATION</scope>
</reference>
<keyword evidence="5" id="KW-0282">Flagellum</keyword>
<evidence type="ECO:0000256" key="3">
    <source>
        <dbReference type="ARBA" id="ARBA00022614"/>
    </source>
</evidence>
<name>A0A3B4B9M8_9GOBI</name>
<evidence type="ECO:0000256" key="5">
    <source>
        <dbReference type="ARBA" id="ARBA00022846"/>
    </source>
</evidence>
<dbReference type="Proteomes" id="UP000261520">
    <property type="component" value="Unplaced"/>
</dbReference>
<sequence>KCTMCGKGGKVYITEDMLRAIVVEQSKKGPTGRNQVEQLEFCEVQKLDLGSRHISRIERLWEFTSLTTLHLNNNNIQKMEGLSRLTTLKCLNLSFNNIVKIEGLESLKKLEELNLSDNRITVLENMDSLEKLVSFNMVCCLKKLKNLFTLNFCGNPLSEEENYKLFIIAFFPNVKYLDYRYVNSEIVRDQPNRAARNMHGDFF</sequence>
<evidence type="ECO:0000313" key="13">
    <source>
        <dbReference type="Proteomes" id="UP000261520"/>
    </source>
</evidence>
<comment type="subcellular location">
    <subcellularLocation>
        <location evidence="1">Cytoplasm</location>
        <location evidence="1">Cytoskeleton</location>
        <location evidence="1">Flagellum axoneme</location>
    </subcellularLocation>
</comment>
<dbReference type="InterPro" id="IPR032675">
    <property type="entry name" value="LRR_dom_sf"/>
</dbReference>
<evidence type="ECO:0000256" key="4">
    <source>
        <dbReference type="ARBA" id="ARBA00022737"/>
    </source>
</evidence>
<dbReference type="InterPro" id="IPR050576">
    <property type="entry name" value="Cilia_flagella_integrity"/>
</dbReference>
<evidence type="ECO:0000256" key="1">
    <source>
        <dbReference type="ARBA" id="ARBA00004611"/>
    </source>
</evidence>
<proteinExistence type="inferred from homology"/>
<evidence type="ECO:0000256" key="9">
    <source>
        <dbReference type="ARBA" id="ARBA00023273"/>
    </source>
</evidence>
<dbReference type="AlphaFoldDB" id="A0A3B4B9M8"/>
<evidence type="ECO:0000256" key="8">
    <source>
        <dbReference type="ARBA" id="ARBA00023212"/>
    </source>
</evidence>
<keyword evidence="13" id="KW-1185">Reference proteome</keyword>
<dbReference type="Ensembl" id="ENSPMGT00000027291.1">
    <property type="protein sequence ID" value="ENSPMGP00000025625.1"/>
    <property type="gene ID" value="ENSPMGG00000020678.1"/>
</dbReference>
<organism evidence="12 13">
    <name type="scientific">Periophthalmus magnuspinnatus</name>
    <dbReference type="NCBI Taxonomy" id="409849"/>
    <lineage>
        <taxon>Eukaryota</taxon>
        <taxon>Metazoa</taxon>
        <taxon>Chordata</taxon>
        <taxon>Craniata</taxon>
        <taxon>Vertebrata</taxon>
        <taxon>Euteleostomi</taxon>
        <taxon>Actinopterygii</taxon>
        <taxon>Neopterygii</taxon>
        <taxon>Teleostei</taxon>
        <taxon>Neoteleostei</taxon>
        <taxon>Acanthomorphata</taxon>
        <taxon>Gobiaria</taxon>
        <taxon>Gobiiformes</taxon>
        <taxon>Gobioidei</taxon>
        <taxon>Gobiidae</taxon>
        <taxon>Oxudercinae</taxon>
        <taxon>Periophthalmus</taxon>
    </lineage>
</organism>
<keyword evidence="9" id="KW-0966">Cell projection</keyword>
<evidence type="ECO:0000313" key="12">
    <source>
        <dbReference type="Ensembl" id="ENSPMGP00000025625.1"/>
    </source>
</evidence>
<dbReference type="InterPro" id="IPR001611">
    <property type="entry name" value="Leu-rich_rpt"/>
</dbReference>
<keyword evidence="7" id="KW-0969">Cilium</keyword>
<comment type="similarity">
    <text evidence="10">Belongs to the DRC3 family.</text>
</comment>